<dbReference type="Proteomes" id="UP000295043">
    <property type="component" value="Unassembled WGS sequence"/>
</dbReference>
<protein>
    <recommendedName>
        <fullName evidence="3">DUF2059 domain-containing protein</fullName>
    </recommendedName>
</protein>
<evidence type="ECO:0000313" key="2">
    <source>
        <dbReference type="Proteomes" id="UP000295043"/>
    </source>
</evidence>
<comment type="caution">
    <text evidence="1">The sequence shown here is derived from an EMBL/GenBank/DDBJ whole genome shotgun (WGS) entry which is preliminary data.</text>
</comment>
<dbReference type="EMBL" id="SLVU01000002">
    <property type="protein sequence ID" value="TCN33798.1"/>
    <property type="molecule type" value="Genomic_DNA"/>
</dbReference>
<sequence length="302" mass="32194">MITLHLPKPPGLNGRMRWLVLPVLACIVAGCAPVIAGTSNPIDQSLVQIEQVNLRLSGAPSAVKTVSKALAENGNAEVPAAEALLETAVHSSFDSESMGAAILKNIGEVDGGSIDPEAFARAAAAFEAGRGKIARIYEAQDQTAAKEIEARLADPETGARIRQLTDLMAAPELAVETAFTSQLIYAAMEAFSDPSAAELASSSETPHVIASLRSRNENEKPVPKDVARLEEQGRLSFILATLSSEDLSVLLDFYRSSGGKAKRKALVDSYVQVSDQANTRMLHAYFSGLAGYLQTHPWPQQQ</sequence>
<gene>
    <name evidence="1" type="ORF">EV184_102104</name>
</gene>
<proteinExistence type="predicted"/>
<dbReference type="AlphaFoldDB" id="A0A4R2C0H2"/>
<name>A0A4R2C0H2_9HYPH</name>
<organism evidence="1 2">
    <name type="scientific">Sinorhizobium americanum</name>
    <dbReference type="NCBI Taxonomy" id="194963"/>
    <lineage>
        <taxon>Bacteria</taxon>
        <taxon>Pseudomonadati</taxon>
        <taxon>Pseudomonadota</taxon>
        <taxon>Alphaproteobacteria</taxon>
        <taxon>Hyphomicrobiales</taxon>
        <taxon>Rhizobiaceae</taxon>
        <taxon>Sinorhizobium/Ensifer group</taxon>
        <taxon>Sinorhizobium</taxon>
    </lineage>
</organism>
<accession>A0A4R2C0H2</accession>
<evidence type="ECO:0000313" key="1">
    <source>
        <dbReference type="EMBL" id="TCN33798.1"/>
    </source>
</evidence>
<evidence type="ECO:0008006" key="3">
    <source>
        <dbReference type="Google" id="ProtNLM"/>
    </source>
</evidence>
<reference evidence="1 2" key="1">
    <citation type="submission" date="2019-03" db="EMBL/GenBank/DDBJ databases">
        <title>Genomic Encyclopedia of Type Strains, Phase IV (KMG-V): Genome sequencing to study the core and pangenomes of soil and plant-associated prokaryotes.</title>
        <authorList>
            <person name="Whitman W."/>
        </authorList>
    </citation>
    <scope>NUCLEOTIDE SEQUENCE [LARGE SCALE GENOMIC DNA]</scope>
    <source>
        <strain evidence="1 2">23C40</strain>
    </source>
</reference>